<gene>
    <name evidence="2" type="ORF">HMPREF9708_00080</name>
</gene>
<dbReference type="Gene3D" id="3.40.50.720">
    <property type="entry name" value="NAD(P)-binding Rossmann-like Domain"/>
    <property type="match status" value="1"/>
</dbReference>
<dbReference type="Pfam" id="PF16654">
    <property type="entry name" value="DAPDH_C"/>
    <property type="match status" value="1"/>
</dbReference>
<protein>
    <recommendedName>
        <fullName evidence="1">Meso-diaminopimelate D-dehydrogenase C-terminal domain-containing protein</fullName>
    </recommendedName>
</protein>
<dbReference type="eggNOG" id="COG1712">
    <property type="taxonomic scope" value="Bacteria"/>
</dbReference>
<name>H3NGU1_9LACT</name>
<evidence type="ECO:0000259" key="1">
    <source>
        <dbReference type="Pfam" id="PF16654"/>
    </source>
</evidence>
<dbReference type="RefSeq" id="WP_006307945.1">
    <property type="nucleotide sequence ID" value="NZ_JH601133.1"/>
</dbReference>
<dbReference type="AlphaFoldDB" id="H3NGU1"/>
<dbReference type="Proteomes" id="UP000006190">
    <property type="component" value="Unassembled WGS sequence"/>
</dbReference>
<dbReference type="InterPro" id="IPR032094">
    <property type="entry name" value="Meso-DAP_DH_C"/>
</dbReference>
<proteinExistence type="predicted"/>
<evidence type="ECO:0000313" key="3">
    <source>
        <dbReference type="Proteomes" id="UP000006190"/>
    </source>
</evidence>
<organism evidence="2 3">
    <name type="scientific">Facklamia languida CCUG 37842</name>
    <dbReference type="NCBI Taxonomy" id="883113"/>
    <lineage>
        <taxon>Bacteria</taxon>
        <taxon>Bacillati</taxon>
        <taxon>Bacillota</taxon>
        <taxon>Bacilli</taxon>
        <taxon>Lactobacillales</taxon>
        <taxon>Aerococcaceae</taxon>
        <taxon>Facklamia</taxon>
    </lineage>
</organism>
<dbReference type="STRING" id="883113.HMPREF9708_00080"/>
<dbReference type="SUPFAM" id="SSF55347">
    <property type="entry name" value="Glyceraldehyde-3-phosphate dehydrogenase-like, C-terminal domain"/>
    <property type="match status" value="1"/>
</dbReference>
<feature type="domain" description="Meso-diaminopimelate D-dehydrogenase C-terminal" evidence="1">
    <location>
        <begin position="124"/>
        <end position="269"/>
    </location>
</feature>
<dbReference type="Gene3D" id="3.30.360.10">
    <property type="entry name" value="Dihydrodipicolinate Reductase, domain 2"/>
    <property type="match status" value="1"/>
</dbReference>
<reference evidence="2 3" key="1">
    <citation type="submission" date="2012-01" db="EMBL/GenBank/DDBJ databases">
        <title>The Genome Sequence of Facklamia languida CCUG 37842.</title>
        <authorList>
            <consortium name="The Broad Institute Genome Sequencing Platform"/>
            <person name="Earl A."/>
            <person name="Ward D."/>
            <person name="Feldgarden M."/>
            <person name="Gevers D."/>
            <person name="Huys G."/>
            <person name="Young S.K."/>
            <person name="Zeng Q."/>
            <person name="Gargeya S."/>
            <person name="Fitzgerald M."/>
            <person name="Haas B."/>
            <person name="Abouelleil A."/>
            <person name="Alvarado L."/>
            <person name="Arachchi H.M."/>
            <person name="Berlin A."/>
            <person name="Chapman S.B."/>
            <person name="Gearin G."/>
            <person name="Goldberg J."/>
            <person name="Griggs A."/>
            <person name="Gujja S."/>
            <person name="Hansen M."/>
            <person name="Heiman D."/>
            <person name="Howarth C."/>
            <person name="Larimer J."/>
            <person name="Lui A."/>
            <person name="MacDonald P.J.P."/>
            <person name="McCowen C."/>
            <person name="Montmayeur A."/>
            <person name="Murphy C."/>
            <person name="Neiman D."/>
            <person name="Pearson M."/>
            <person name="Priest M."/>
            <person name="Roberts A."/>
            <person name="Saif S."/>
            <person name="Shea T."/>
            <person name="Sisk P."/>
            <person name="Stolte C."/>
            <person name="Sykes S."/>
            <person name="Wortman J."/>
            <person name="Nusbaum C."/>
            <person name="Birren B."/>
        </authorList>
    </citation>
    <scope>NUCLEOTIDE SEQUENCE [LARGE SCALE GENOMIC DNA]</scope>
    <source>
        <strain evidence="2 3">CCUG 37842</strain>
    </source>
</reference>
<comment type="caution">
    <text evidence="2">The sequence shown here is derived from an EMBL/GenBank/DDBJ whole genome shotgun (WGS) entry which is preliminary data.</text>
</comment>
<dbReference type="HOGENOM" id="CLU_879254_0_0_9"/>
<accession>H3NGU1</accession>
<dbReference type="PATRIC" id="fig|883113.3.peg.81"/>
<dbReference type="EMBL" id="AGEG01000001">
    <property type="protein sequence ID" value="EHR38370.1"/>
    <property type="molecule type" value="Genomic_DNA"/>
</dbReference>
<keyword evidence="3" id="KW-1185">Reference proteome</keyword>
<sequence>MQKIKIGAIGSPRLLASLLEVEDAFMDLDLTVFSDSVIEGEEPKQAAGGKIQPRHVLDDPIDQLDCLILATDPSDYLLQARQTFIKQFNTVDNIQVTGFRQPQQDQLDGVARDHGHLALTGVDWAPAYYQMNQILAQAILPQGKTRYLYHANYQPALSQLVQDLEGVQVAAVYLDSAETVTDSSQQPEEASLPSQLIYLVLEDSGQESAIYQTLNRLPQFGLVGDQDVHFIDQASMEALKKDTSPAGALIHQQVVGPGQELAYEVDLKLSDSSFLQANLLLSYARATVRAYQRGERGAKTMLDLPLSDLIHSEEDQ</sequence>
<dbReference type="OrthoDB" id="9779394at2"/>
<evidence type="ECO:0000313" key="2">
    <source>
        <dbReference type="EMBL" id="EHR38370.1"/>
    </source>
</evidence>